<feature type="region of interest" description="Disordered" evidence="20">
    <location>
        <begin position="1"/>
        <end position="33"/>
    </location>
</feature>
<evidence type="ECO:0000256" key="9">
    <source>
        <dbReference type="ARBA" id="ARBA00022692"/>
    </source>
</evidence>
<evidence type="ECO:0000256" key="7">
    <source>
        <dbReference type="ARBA" id="ARBA00022676"/>
    </source>
</evidence>
<evidence type="ECO:0000313" key="25">
    <source>
        <dbReference type="Proteomes" id="UP000516260"/>
    </source>
</evidence>
<dbReference type="Pfam" id="PF21436">
    <property type="entry name" value="STT3-PglB_core"/>
    <property type="match status" value="1"/>
</dbReference>
<proteinExistence type="inferred from homology"/>
<feature type="transmembrane region" description="Helical" evidence="21">
    <location>
        <begin position="181"/>
        <end position="199"/>
    </location>
</feature>
<feature type="transmembrane region" description="Helical" evidence="21">
    <location>
        <begin position="155"/>
        <end position="175"/>
    </location>
</feature>
<comment type="subunit">
    <text evidence="18">Component of the oligosaccharyltransferase (OST) complex. There are 2 OST complexes, OST-A and OST-B, which contain STT3A or STT3B as catalytic subunit, respectively. OST-A and OST-B contain common core subunits RPN1, RPN2, OST48, OST4, DAD1 and TMEM258, and OST-B contains either MAGT1 or TUSC3 as specific accessory subunit.</text>
</comment>
<dbReference type="Pfam" id="PF02516">
    <property type="entry name" value="STT3"/>
    <property type="match status" value="1"/>
</dbReference>
<dbReference type="FunFam" id="3.40.50.12610:FF:000001">
    <property type="entry name" value="Dolichyl-diphosphooligosaccharide--protein glycosyltransferase subunit STT3B"/>
    <property type="match status" value="1"/>
</dbReference>
<comment type="cofactor">
    <cofactor evidence="1">
        <name>Mn(2+)</name>
        <dbReference type="ChEBI" id="CHEBI:29035"/>
    </cofactor>
</comment>
<dbReference type="EC" id="2.4.99.18" evidence="6"/>
<evidence type="ECO:0000256" key="15">
    <source>
        <dbReference type="ARBA" id="ARBA00023180"/>
    </source>
</evidence>
<evidence type="ECO:0000256" key="16">
    <source>
        <dbReference type="ARBA" id="ARBA00023211"/>
    </source>
</evidence>
<evidence type="ECO:0000256" key="17">
    <source>
        <dbReference type="ARBA" id="ARBA00048829"/>
    </source>
</evidence>
<evidence type="ECO:0000256" key="5">
    <source>
        <dbReference type="ARBA" id="ARBA00010810"/>
    </source>
</evidence>
<dbReference type="GO" id="GO:0004579">
    <property type="term" value="F:dolichyl-diphosphooligosaccharide-protein glycotransferase activity"/>
    <property type="evidence" value="ECO:0007669"/>
    <property type="project" value="UniProtKB-EC"/>
</dbReference>
<dbReference type="GO" id="GO:0043687">
    <property type="term" value="P:post-translational protein modification"/>
    <property type="evidence" value="ECO:0007669"/>
    <property type="project" value="TreeGrafter"/>
</dbReference>
<comment type="pathway">
    <text evidence="4">Protein modification; protein glycosylation.</text>
</comment>
<evidence type="ECO:0000256" key="2">
    <source>
        <dbReference type="ARBA" id="ARBA00001946"/>
    </source>
</evidence>
<keyword evidence="7" id="KW-0328">Glycosyltransferase</keyword>
<evidence type="ECO:0000256" key="8">
    <source>
        <dbReference type="ARBA" id="ARBA00022679"/>
    </source>
</evidence>
<keyword evidence="9 21" id="KW-0812">Transmembrane</keyword>
<evidence type="ECO:0000256" key="1">
    <source>
        <dbReference type="ARBA" id="ARBA00001936"/>
    </source>
</evidence>
<dbReference type="GO" id="GO:0018279">
    <property type="term" value="P:protein N-linked glycosylation via asparagine"/>
    <property type="evidence" value="ECO:0007669"/>
    <property type="project" value="UniProtKB-ARBA"/>
</dbReference>
<keyword evidence="15" id="KW-0325">Glycoprotein</keyword>
<feature type="compositionally biased region" description="Basic residues" evidence="20">
    <location>
        <begin position="833"/>
        <end position="863"/>
    </location>
</feature>
<feature type="compositionally biased region" description="Polar residues" evidence="20">
    <location>
        <begin position="13"/>
        <end position="28"/>
    </location>
</feature>
<feature type="compositionally biased region" description="Basic and acidic residues" evidence="20">
    <location>
        <begin position="821"/>
        <end position="830"/>
    </location>
</feature>
<evidence type="ECO:0000256" key="21">
    <source>
        <dbReference type="SAM" id="Phobius"/>
    </source>
</evidence>
<evidence type="ECO:0000256" key="13">
    <source>
        <dbReference type="ARBA" id="ARBA00022989"/>
    </source>
</evidence>
<keyword evidence="13 21" id="KW-1133">Transmembrane helix</keyword>
<evidence type="ECO:0000256" key="14">
    <source>
        <dbReference type="ARBA" id="ARBA00023136"/>
    </source>
</evidence>
<comment type="catalytic activity">
    <reaction evidence="17">
        <text>a di-trans,poly-cis-dolichyl diphosphooligosaccharide + L-asparaginyl-[protein] = N(4)-(oligosaccharide-(1-&gt;4)-N-acetyl-beta-D-glucosaminyl-(1-&gt;4)-N-acetyl-beta-D-glucosaminyl)-L-asparaginyl-[protein] + a di-trans,poly-cis-dolichyl diphosphate + H(+)</text>
        <dbReference type="Rhea" id="RHEA:22980"/>
        <dbReference type="Rhea" id="RHEA-COMP:12804"/>
        <dbReference type="Rhea" id="RHEA-COMP:12805"/>
        <dbReference type="Rhea" id="RHEA-COMP:19506"/>
        <dbReference type="Rhea" id="RHEA-COMP:19509"/>
        <dbReference type="ChEBI" id="CHEBI:15378"/>
        <dbReference type="ChEBI" id="CHEBI:50347"/>
        <dbReference type="ChEBI" id="CHEBI:57497"/>
        <dbReference type="ChEBI" id="CHEBI:57570"/>
        <dbReference type="ChEBI" id="CHEBI:132529"/>
        <dbReference type="EC" id="2.4.99.18"/>
    </reaction>
</comment>
<dbReference type="GO" id="GO:0008250">
    <property type="term" value="C:oligosaccharyltransferase complex"/>
    <property type="evidence" value="ECO:0007669"/>
    <property type="project" value="UniProtKB-ARBA"/>
</dbReference>
<evidence type="ECO:0000256" key="3">
    <source>
        <dbReference type="ARBA" id="ARBA00004477"/>
    </source>
</evidence>
<dbReference type="UniPathway" id="UPA00378"/>
<evidence type="ECO:0000256" key="20">
    <source>
        <dbReference type="SAM" id="MobiDB-lite"/>
    </source>
</evidence>
<comment type="similarity">
    <text evidence="5">Belongs to the STT3 family.</text>
</comment>
<keyword evidence="11" id="KW-0256">Endoplasmic reticulum</keyword>
<feature type="transmembrane region" description="Helical" evidence="21">
    <location>
        <begin position="408"/>
        <end position="428"/>
    </location>
</feature>
<protein>
    <recommendedName>
        <fullName evidence="19">Dolichyl-diphosphooligosaccharide--protein glycosyltransferase subunit STT3B</fullName>
        <ecNumber evidence="6">2.4.99.18</ecNumber>
    </recommendedName>
</protein>
<dbReference type="Proteomes" id="UP000516260">
    <property type="component" value="Chromosome 10"/>
</dbReference>
<feature type="transmembrane region" description="Helical" evidence="21">
    <location>
        <begin position="349"/>
        <end position="370"/>
    </location>
</feature>
<keyword evidence="16" id="KW-0464">Manganese</keyword>
<feature type="transmembrane region" description="Helical" evidence="21">
    <location>
        <begin position="535"/>
        <end position="554"/>
    </location>
</feature>
<accession>A0A4Z2CFA2</accession>
<dbReference type="InterPro" id="IPR003674">
    <property type="entry name" value="Oligo_trans_STT3"/>
</dbReference>
<feature type="transmembrane region" description="Helical" evidence="21">
    <location>
        <begin position="220"/>
        <end position="246"/>
    </location>
</feature>
<dbReference type="Gene3D" id="3.40.50.12610">
    <property type="match status" value="1"/>
</dbReference>
<name>A0A4Z2CFA2_9TELE</name>
<dbReference type="AlphaFoldDB" id="A0A4Z2CFA2"/>
<evidence type="ECO:0000259" key="22">
    <source>
        <dbReference type="Pfam" id="PF02516"/>
    </source>
</evidence>
<keyword evidence="8" id="KW-0808">Transferase</keyword>
<comment type="caution">
    <text evidence="24">The sequence shown here is derived from an EMBL/GenBank/DDBJ whole genome shotgun (WGS) entry which is preliminary data.</text>
</comment>
<keyword evidence="25" id="KW-1185">Reference proteome</keyword>
<evidence type="ECO:0000259" key="23">
    <source>
        <dbReference type="Pfam" id="PF21436"/>
    </source>
</evidence>
<dbReference type="PANTHER" id="PTHR13872">
    <property type="entry name" value="DOLICHYL-DIPHOSPHOOLIGOSACCHARIDE--PROTEIN GLYCOSYLTRANSFERASE SUBUNIT"/>
    <property type="match status" value="1"/>
</dbReference>
<evidence type="ECO:0000256" key="11">
    <source>
        <dbReference type="ARBA" id="ARBA00022824"/>
    </source>
</evidence>
<feature type="domain" description="Oligosaccharyl transferase STT3 N-terminal" evidence="22">
    <location>
        <begin position="58"/>
        <end position="468"/>
    </location>
</feature>
<keyword evidence="10" id="KW-0479">Metal-binding</keyword>
<comment type="subcellular location">
    <subcellularLocation>
        <location evidence="3">Endoplasmic reticulum membrane</location>
        <topology evidence="3">Multi-pass membrane protein</topology>
    </subcellularLocation>
</comment>
<feature type="transmembrane region" description="Helical" evidence="21">
    <location>
        <begin position="57"/>
        <end position="79"/>
    </location>
</feature>
<keyword evidence="12" id="KW-0460">Magnesium</keyword>
<feature type="transmembrane region" description="Helical" evidence="21">
    <location>
        <begin position="287"/>
        <end position="307"/>
    </location>
</feature>
<evidence type="ECO:0000313" key="24">
    <source>
        <dbReference type="EMBL" id="TNN02879.1"/>
    </source>
</evidence>
<feature type="compositionally biased region" description="Basic and acidic residues" evidence="20">
    <location>
        <begin position="1"/>
        <end position="12"/>
    </location>
</feature>
<dbReference type="EMBL" id="SWLE01000002">
    <property type="protein sequence ID" value="TNN02879.1"/>
    <property type="molecule type" value="Genomic_DNA"/>
</dbReference>
<evidence type="ECO:0000256" key="19">
    <source>
        <dbReference type="ARBA" id="ARBA00070525"/>
    </source>
</evidence>
<evidence type="ECO:0000256" key="12">
    <source>
        <dbReference type="ARBA" id="ARBA00022842"/>
    </source>
</evidence>
<feature type="transmembrane region" description="Helical" evidence="21">
    <location>
        <begin position="319"/>
        <end position="337"/>
    </location>
</feature>
<keyword evidence="14 21" id="KW-0472">Membrane</keyword>
<evidence type="ECO:0000256" key="18">
    <source>
        <dbReference type="ARBA" id="ARBA00065008"/>
    </source>
</evidence>
<feature type="region of interest" description="Disordered" evidence="20">
    <location>
        <begin position="821"/>
        <end position="863"/>
    </location>
</feature>
<feature type="region of interest" description="Disordered" evidence="20">
    <location>
        <begin position="484"/>
        <end position="506"/>
    </location>
</feature>
<comment type="cofactor">
    <cofactor evidence="2">
        <name>Mg(2+)</name>
        <dbReference type="ChEBI" id="CHEBI:18420"/>
    </cofactor>
</comment>
<evidence type="ECO:0000256" key="4">
    <source>
        <dbReference type="ARBA" id="ARBA00004922"/>
    </source>
</evidence>
<evidence type="ECO:0000256" key="6">
    <source>
        <dbReference type="ARBA" id="ARBA00012605"/>
    </source>
</evidence>
<evidence type="ECO:0000256" key="10">
    <source>
        <dbReference type="ARBA" id="ARBA00022723"/>
    </source>
</evidence>
<feature type="transmembrane region" description="Helical" evidence="21">
    <location>
        <begin position="258"/>
        <end position="280"/>
    </location>
</feature>
<sequence length="863" mass="97648">MAEHHPVTDGKQKSSLNSGASYSGNGRSSAAVERGSNAGAAGGLSGGLSQPAGWQSLLSFTILFLAWLAGFSSRLFAVIRFESIIHEFDPWFNYRSTHHLSTNGFYEFLNWFDERAWYPLGRIVGGTVYPGLMVTAGLIHYVLNLLHVTVHIRDVCVFLAPVFSGLTSISTFLLTRELWNQGAGLLAACFIAIVPGYISRSVAGSFDNEGIAIFALQFTYYLWVKSVKTGSVFWAIGCCLSYFYMVRPPATLPVTSCLRGAGTVFIINLIPLHVFVLLLMQRYSSRVYIAYSTFYIVGLVLSMQIPFVGFQPIRTSEHMAAAGVFVLLQVYAFLQYLKNRLTRHEFQTLFFLGVSVAAGVVFLSVIYLTYTGYIAPWSGRFYSLWDTGYAKIHIPIIASVSEHQPTTWVSFFFDLHILVCTFPAGLWFCIKNINDERVFVALYAISAVYFAGVMVRLMLTLTPVVCMLSAVAFSSVFEHYLGDDTKRQSPPMEDSSDEDDRKNAGNLYDKAGKVRKHVSEQEKAEEGLGPNIKSIVTMLMLMLLMMFAVPLHLGHQQRLLQPQRRPGLIQSRRSGSNSFAALASFSYLFRTMMKVLVVRPTSPDESEPKPTRLTSRNILDDFREAYYWLRQNTDEHARVMSWWDYGYQIAGMANRTTLVDNNTWNNSHIALVGKAMSSNETAAYEIMKSLDVDYVLIIFGGVIGYSGDDINKFLWMVRIAEGEHPRDIRESDYFTPQGEFRVDKAGSPTLLNCLMYKMSYYRFGEMQLDFRTPPGFDRTRNAEIGNKDIKLKHLEEAFTSEHWLVRIYKVKKLENRDRVENKLRGTDSTKQKYTSKKTAKRKRGYVKNKLSIKKGKKLTKKSL</sequence>
<reference evidence="24 25" key="1">
    <citation type="submission" date="2019-04" db="EMBL/GenBank/DDBJ databases">
        <title>The sequence and de novo assembly of Takifugu bimaculatus genome using PacBio and Hi-C technologies.</title>
        <authorList>
            <person name="Xu P."/>
            <person name="Liu B."/>
            <person name="Zhou Z."/>
        </authorList>
    </citation>
    <scope>NUCLEOTIDE SEQUENCE [LARGE SCALE GENOMIC DNA]</scope>
    <source>
        <strain evidence="24">TB-2018</strain>
        <tissue evidence="24">Muscle</tissue>
    </source>
</reference>
<organism evidence="24 25">
    <name type="scientific">Takifugu bimaculatus</name>
    <dbReference type="NCBI Taxonomy" id="433685"/>
    <lineage>
        <taxon>Eukaryota</taxon>
        <taxon>Metazoa</taxon>
        <taxon>Chordata</taxon>
        <taxon>Craniata</taxon>
        <taxon>Vertebrata</taxon>
        <taxon>Euteleostomi</taxon>
        <taxon>Actinopterygii</taxon>
        <taxon>Neopterygii</taxon>
        <taxon>Teleostei</taxon>
        <taxon>Neoteleostei</taxon>
        <taxon>Acanthomorphata</taxon>
        <taxon>Eupercaria</taxon>
        <taxon>Tetraodontiformes</taxon>
        <taxon>Tetradontoidea</taxon>
        <taxon>Tetraodontidae</taxon>
        <taxon>Takifugu</taxon>
    </lineage>
</organism>
<feature type="domain" description="STT3/PglB/AglB core" evidence="23">
    <location>
        <begin position="639"/>
        <end position="695"/>
    </location>
</feature>
<dbReference type="PANTHER" id="PTHR13872:SF47">
    <property type="entry name" value="DOLICHYL-DIPHOSPHOOLIGOSACCHARIDE--PROTEIN GLYCOTRANSFERASE"/>
    <property type="match status" value="1"/>
</dbReference>
<dbReference type="InterPro" id="IPR048999">
    <property type="entry name" value="STT3-PglB_core"/>
</dbReference>
<feature type="transmembrane region" description="Helical" evidence="21">
    <location>
        <begin position="123"/>
        <end position="143"/>
    </location>
</feature>
<dbReference type="GO" id="GO:0046872">
    <property type="term" value="F:metal ion binding"/>
    <property type="evidence" value="ECO:0007669"/>
    <property type="project" value="UniProtKB-KW"/>
</dbReference>
<feature type="transmembrane region" description="Helical" evidence="21">
    <location>
        <begin position="440"/>
        <end position="473"/>
    </location>
</feature>
<dbReference type="InterPro" id="IPR048307">
    <property type="entry name" value="STT3_N"/>
</dbReference>
<gene>
    <name evidence="24" type="ORF">fugu_010366</name>
</gene>